<keyword evidence="1" id="KW-0472">Membrane</keyword>
<feature type="transmembrane region" description="Helical" evidence="1">
    <location>
        <begin position="147"/>
        <end position="168"/>
    </location>
</feature>
<evidence type="ECO:0000313" key="3">
    <source>
        <dbReference type="Proteomes" id="UP000811246"/>
    </source>
</evidence>
<gene>
    <name evidence="2" type="ORF">I3842_03G062500</name>
</gene>
<dbReference type="PANTHER" id="PTHR33782">
    <property type="entry name" value="OS01G0121600 PROTEIN"/>
    <property type="match status" value="1"/>
</dbReference>
<dbReference type="EMBL" id="CM031827">
    <property type="protein sequence ID" value="KAG6720452.1"/>
    <property type="molecule type" value="Genomic_DNA"/>
</dbReference>
<protein>
    <submittedName>
        <fullName evidence="2">Uncharacterized protein</fullName>
    </submittedName>
</protein>
<dbReference type="AlphaFoldDB" id="A0A922FHV5"/>
<evidence type="ECO:0000256" key="1">
    <source>
        <dbReference type="SAM" id="Phobius"/>
    </source>
</evidence>
<organism evidence="2 3">
    <name type="scientific">Carya illinoinensis</name>
    <name type="common">Pecan</name>
    <dbReference type="NCBI Taxonomy" id="32201"/>
    <lineage>
        <taxon>Eukaryota</taxon>
        <taxon>Viridiplantae</taxon>
        <taxon>Streptophyta</taxon>
        <taxon>Embryophyta</taxon>
        <taxon>Tracheophyta</taxon>
        <taxon>Spermatophyta</taxon>
        <taxon>Magnoliopsida</taxon>
        <taxon>eudicotyledons</taxon>
        <taxon>Gunneridae</taxon>
        <taxon>Pentapetalae</taxon>
        <taxon>rosids</taxon>
        <taxon>fabids</taxon>
        <taxon>Fagales</taxon>
        <taxon>Juglandaceae</taxon>
        <taxon>Carya</taxon>
    </lineage>
</organism>
<name>A0A922FHV5_CARIL</name>
<evidence type="ECO:0000313" key="2">
    <source>
        <dbReference type="EMBL" id="KAG6720452.1"/>
    </source>
</evidence>
<keyword evidence="1" id="KW-0812">Transmembrane</keyword>
<accession>A0A922FHV5</accession>
<dbReference type="OrthoDB" id="672819at2759"/>
<sequence>MTLKSINRWKAVPPHPSFLYCSFFSAKHISFTLVRMEATSRCFSVVLPPPPFSFGKTRFLHGKRLRAMVFAAGRDSHEPDHRGSCWVDESMIILRKRIHEMKVIERNYEPPEEWMEWEKQYYACYDESICDWVGLLQSYLMNTRPSLALGLLALVTLGVPTTTVMILLRLMEVANGFFSAVHHV</sequence>
<dbReference type="PANTHER" id="PTHR33782:SF13">
    <property type="entry name" value="BY GENSCAN AND GENEFINDER"/>
    <property type="match status" value="1"/>
</dbReference>
<keyword evidence="1" id="KW-1133">Transmembrane helix</keyword>
<proteinExistence type="predicted"/>
<dbReference type="Proteomes" id="UP000811246">
    <property type="component" value="Chromosome 3"/>
</dbReference>
<reference evidence="2" key="1">
    <citation type="submission" date="2021-01" db="EMBL/GenBank/DDBJ databases">
        <authorList>
            <person name="Lovell J.T."/>
            <person name="Bentley N."/>
            <person name="Bhattarai G."/>
            <person name="Jenkins J.W."/>
            <person name="Sreedasyam A."/>
            <person name="Alarcon Y."/>
            <person name="Bock C."/>
            <person name="Boston L."/>
            <person name="Carlson J."/>
            <person name="Cervantes K."/>
            <person name="Clermont K."/>
            <person name="Krom N."/>
            <person name="Kubenka K."/>
            <person name="Mamidi S."/>
            <person name="Mattison C."/>
            <person name="Monteros M."/>
            <person name="Pisani C."/>
            <person name="Plott C."/>
            <person name="Rajasekar S."/>
            <person name="Rhein H.S."/>
            <person name="Rohla C."/>
            <person name="Song M."/>
            <person name="Hilaire R.S."/>
            <person name="Shu S."/>
            <person name="Wells L."/>
            <person name="Wang X."/>
            <person name="Webber J."/>
            <person name="Heerema R.J."/>
            <person name="Klein P."/>
            <person name="Conner P."/>
            <person name="Grauke L."/>
            <person name="Grimwood J."/>
            <person name="Schmutz J."/>
            <person name="Randall J.J."/>
        </authorList>
    </citation>
    <scope>NUCLEOTIDE SEQUENCE</scope>
    <source>
        <tissue evidence="2">Leaf</tissue>
    </source>
</reference>
<comment type="caution">
    <text evidence="2">The sequence shown here is derived from an EMBL/GenBank/DDBJ whole genome shotgun (WGS) entry which is preliminary data.</text>
</comment>